<evidence type="ECO:0000313" key="3">
    <source>
        <dbReference type="Proteomes" id="UP001168877"/>
    </source>
</evidence>
<protein>
    <submittedName>
        <fullName evidence="2">Uncharacterized protein</fullName>
    </submittedName>
</protein>
<keyword evidence="3" id="KW-1185">Reference proteome</keyword>
<sequence length="175" mass="18521">MTVTYAHFGHVNLHDNRFYNDLGNPDKTAPLERSNVIPTPFADAGGVRISESQRAGNNQQPPGSGFVPAAECPQPTQNAGHPVVQTFAPGPDPFLPSYVGVAVPGWSSFGAGYVEPTLQAPTYDTQQAAPPPTFTATYDTQAAPPPTTPAFWASTAAPSEDLLTLLQDVDGGRRF</sequence>
<proteinExistence type="predicted"/>
<accession>A0AA39VNM0</accession>
<dbReference type="AlphaFoldDB" id="A0AA39VNM0"/>
<evidence type="ECO:0000256" key="1">
    <source>
        <dbReference type="SAM" id="MobiDB-lite"/>
    </source>
</evidence>
<organism evidence="2 3">
    <name type="scientific">Acer saccharum</name>
    <name type="common">Sugar maple</name>
    <dbReference type="NCBI Taxonomy" id="4024"/>
    <lineage>
        <taxon>Eukaryota</taxon>
        <taxon>Viridiplantae</taxon>
        <taxon>Streptophyta</taxon>
        <taxon>Embryophyta</taxon>
        <taxon>Tracheophyta</taxon>
        <taxon>Spermatophyta</taxon>
        <taxon>Magnoliopsida</taxon>
        <taxon>eudicotyledons</taxon>
        <taxon>Gunneridae</taxon>
        <taxon>Pentapetalae</taxon>
        <taxon>rosids</taxon>
        <taxon>malvids</taxon>
        <taxon>Sapindales</taxon>
        <taxon>Sapindaceae</taxon>
        <taxon>Hippocastanoideae</taxon>
        <taxon>Acereae</taxon>
        <taxon>Acer</taxon>
    </lineage>
</organism>
<reference evidence="2" key="1">
    <citation type="journal article" date="2022" name="Plant J.">
        <title>Strategies of tolerance reflected in two North American maple genomes.</title>
        <authorList>
            <person name="McEvoy S.L."/>
            <person name="Sezen U.U."/>
            <person name="Trouern-Trend A."/>
            <person name="McMahon S.M."/>
            <person name="Schaberg P.G."/>
            <person name="Yang J."/>
            <person name="Wegrzyn J.L."/>
            <person name="Swenson N.G."/>
        </authorList>
    </citation>
    <scope>NUCLEOTIDE SEQUENCE</scope>
    <source>
        <strain evidence="2">NS2018</strain>
    </source>
</reference>
<evidence type="ECO:0000313" key="2">
    <source>
        <dbReference type="EMBL" id="KAK0584683.1"/>
    </source>
</evidence>
<reference evidence="2" key="2">
    <citation type="submission" date="2023-06" db="EMBL/GenBank/DDBJ databases">
        <authorList>
            <person name="Swenson N.G."/>
            <person name="Wegrzyn J.L."/>
            <person name="Mcevoy S.L."/>
        </authorList>
    </citation>
    <scope>NUCLEOTIDE SEQUENCE</scope>
    <source>
        <strain evidence="2">NS2018</strain>
        <tissue evidence="2">Leaf</tissue>
    </source>
</reference>
<gene>
    <name evidence="2" type="ORF">LWI29_017088</name>
</gene>
<comment type="caution">
    <text evidence="2">The sequence shown here is derived from an EMBL/GenBank/DDBJ whole genome shotgun (WGS) entry which is preliminary data.</text>
</comment>
<feature type="region of interest" description="Disordered" evidence="1">
    <location>
        <begin position="52"/>
        <end position="81"/>
    </location>
</feature>
<dbReference type="EMBL" id="JAUESC010000383">
    <property type="protein sequence ID" value="KAK0584683.1"/>
    <property type="molecule type" value="Genomic_DNA"/>
</dbReference>
<name>A0AA39VNM0_ACESA</name>
<feature type="compositionally biased region" description="Polar residues" evidence="1">
    <location>
        <begin position="52"/>
        <end position="62"/>
    </location>
</feature>
<dbReference type="Proteomes" id="UP001168877">
    <property type="component" value="Unassembled WGS sequence"/>
</dbReference>